<evidence type="ECO:0000313" key="11">
    <source>
        <dbReference type="EMBL" id="ORY33044.1"/>
    </source>
</evidence>
<dbReference type="Proteomes" id="UP000193986">
    <property type="component" value="Unassembled WGS sequence"/>
</dbReference>
<dbReference type="GO" id="GO:0005737">
    <property type="term" value="C:cytoplasm"/>
    <property type="evidence" value="ECO:0007669"/>
    <property type="project" value="UniProtKB-SubCell"/>
</dbReference>
<dbReference type="Pfam" id="PF25780">
    <property type="entry name" value="TPR_IPO5"/>
    <property type="match status" value="1"/>
</dbReference>
<dbReference type="InterPro" id="IPR058584">
    <property type="entry name" value="IMB1_TNPO1-like_TPR"/>
</dbReference>
<comment type="subcellular location">
    <subcellularLocation>
        <location evidence="2">Cytoplasm</location>
    </subcellularLocation>
    <subcellularLocation>
        <location evidence="1">Nucleus</location>
    </subcellularLocation>
</comment>
<evidence type="ECO:0000256" key="3">
    <source>
        <dbReference type="ARBA" id="ARBA00022448"/>
    </source>
</evidence>
<evidence type="ECO:0000259" key="10">
    <source>
        <dbReference type="SMART" id="SM01349"/>
    </source>
</evidence>
<dbReference type="STRING" id="71784.A0A1Y2BE53"/>
<feature type="repeat" description="HEAT" evidence="8">
    <location>
        <begin position="911"/>
        <end position="949"/>
    </location>
</feature>
<evidence type="ECO:0000256" key="4">
    <source>
        <dbReference type="ARBA" id="ARBA00022490"/>
    </source>
</evidence>
<evidence type="ECO:0000256" key="1">
    <source>
        <dbReference type="ARBA" id="ARBA00004123"/>
    </source>
</evidence>
<accession>A0A1Y2BE53</accession>
<evidence type="ECO:0000256" key="6">
    <source>
        <dbReference type="ARBA" id="ARBA00022927"/>
    </source>
</evidence>
<reference evidence="11 12" key="1">
    <citation type="submission" date="2016-07" db="EMBL/GenBank/DDBJ databases">
        <title>Pervasive Adenine N6-methylation of Active Genes in Fungi.</title>
        <authorList>
            <consortium name="DOE Joint Genome Institute"/>
            <person name="Mondo S.J."/>
            <person name="Dannebaum R.O."/>
            <person name="Kuo R.C."/>
            <person name="Labutti K."/>
            <person name="Haridas S."/>
            <person name="Kuo A."/>
            <person name="Salamov A."/>
            <person name="Ahrendt S.R."/>
            <person name="Lipzen A."/>
            <person name="Sullivan W."/>
            <person name="Andreopoulos W.B."/>
            <person name="Clum A."/>
            <person name="Lindquist E."/>
            <person name="Daum C."/>
            <person name="Ramamoorthy G.K."/>
            <person name="Gryganskyi A."/>
            <person name="Culley D."/>
            <person name="Magnuson J.K."/>
            <person name="James T.Y."/>
            <person name="O'Malley M.A."/>
            <person name="Stajich J.E."/>
            <person name="Spatafora J.W."/>
            <person name="Visel A."/>
            <person name="Grigoriev I.V."/>
        </authorList>
    </citation>
    <scope>NUCLEOTIDE SEQUENCE [LARGE SCALE GENOMIC DNA]</scope>
    <source>
        <strain evidence="11 12">68-887.2</strain>
    </source>
</reference>
<dbReference type="SUPFAM" id="SSF48371">
    <property type="entry name" value="ARM repeat"/>
    <property type="match status" value="2"/>
</dbReference>
<evidence type="ECO:0000256" key="2">
    <source>
        <dbReference type="ARBA" id="ARBA00004496"/>
    </source>
</evidence>
<dbReference type="InterPro" id="IPR001494">
    <property type="entry name" value="Importin-beta_N"/>
</dbReference>
<dbReference type="InterPro" id="IPR016024">
    <property type="entry name" value="ARM-type_fold"/>
</dbReference>
<dbReference type="Pfam" id="PF13513">
    <property type="entry name" value="HEAT_EZ"/>
    <property type="match status" value="1"/>
</dbReference>
<sequence length="1085" mass="118537">MDAQYVQTLHQLLEATIAPDTNVIKAATTQLNTQFYKNATCVPALYEIAATSQNQAIRQLAAVELRKRISSGDGRMWKKTNVAIRQSLKDGLLSRLTQEPSVIVRHALARSVSAIAELELTVSPPQWPTLLPGLYAAAKSTDKTHRETSIYVLYSLLDTLVESFETEISALFQLFSQTLLDPESGEVRMTTLRALAKVAESISTDDKHDIKAFQDLVVPMLNVTQAAINEGDDEGVKHAYDVFETLCILDTPLVAKHVPELTQFFLANASNKEVDETMRCGALNVLSWVIRYKKSKVQSLQLAKPIIEALLPIGCEDDPDDVDEDSPSRLAFRTLDTLAQSLPPQQVFPVLTQQLQVYMSSSDPRMRKSALMAFGVSVEGCSEFIRPHVDQLWPIIEGGLQDPEVIVRKAACIALGCLCEWLAEECATRHQTIVPILFNLIVDDSTQKNACTCLDSYLEILGDDIANYLTLLMERLLVLLETGSIPVKITVTGAIGSAAHAAKEKFAPYFDQTIKRLLPFVALQDGEEQGDLRGVATDTIGTMADAVGADIFRPYFHDLMKAAFEALTMDNTRLRESSFIFFGVMAQVFGPEFAPYLPQCVPALVSSCQQNENNDEYLEDGEGNSASPAAAAEAFSTGAGSSKAATVGDEDITGDEDDPDLDALEAMFSKVNSAVAIEKEVAADTIGELFAATKAAFMPYIEECVQVLIDLLDHYYEGIRKSAVGALFSFIKTTYELSEPQEWVPGGIVKVPFHQDVKKLVDHILPKLFETWQTEDDRSVVILLCNELADSMNKCGPALVEGRLDEVANLAIEILKKESLCQQDPDSEEADVEADSSEYESALISNAADVFGAMASVLGPDFAQAFGSVLPLISKYSDAKRTQSERSMAVGCLGEIIVGLKGGVTQFTQPLLQIISRGLQDEDPDVRSNAAFASGVLIENTDADLASQYVHLLSVLQHFFTVPEHSPPGMYNARDNAAGAVSRMIVKNASALPLDQAVPLIVSTLPLRFDPLENRAVYAAIFTLFRTQPQLLMPHIDHLLAAAAYVLLDPSHDDDTTDETKAELKALVEHLKTQVPDKVAAAGFQ</sequence>
<evidence type="ECO:0000259" key="9">
    <source>
        <dbReference type="SMART" id="SM00913"/>
    </source>
</evidence>
<evidence type="ECO:0000256" key="8">
    <source>
        <dbReference type="PROSITE-ProRule" id="PRU00103"/>
    </source>
</evidence>
<feature type="domain" description="Importin N-terminal" evidence="9">
    <location>
        <begin position="27"/>
        <end position="98"/>
    </location>
</feature>
<dbReference type="InterPro" id="IPR057672">
    <property type="entry name" value="TPR_IPO4/5"/>
</dbReference>
<name>A0A1Y2BE53_9TREE</name>
<keyword evidence="7" id="KW-0539">Nucleus</keyword>
<dbReference type="Gene3D" id="1.25.10.10">
    <property type="entry name" value="Leucine-rich Repeat Variant"/>
    <property type="match status" value="2"/>
</dbReference>
<dbReference type="InterPro" id="IPR021133">
    <property type="entry name" value="HEAT_type_2"/>
</dbReference>
<protein>
    <submittedName>
        <fullName evidence="11">Putative importin beta-4 subunit</fullName>
    </submittedName>
</protein>
<comment type="caution">
    <text evidence="11">The sequence shown here is derived from an EMBL/GenBank/DDBJ whole genome shotgun (WGS) entry which is preliminary data.</text>
</comment>
<dbReference type="InParanoid" id="A0A1Y2BE53"/>
<keyword evidence="6" id="KW-0653">Protein transport</keyword>
<dbReference type="OrthoDB" id="7862313at2759"/>
<evidence type="ECO:0000313" key="12">
    <source>
        <dbReference type="Proteomes" id="UP000193986"/>
    </source>
</evidence>
<evidence type="ECO:0000256" key="5">
    <source>
        <dbReference type="ARBA" id="ARBA00022737"/>
    </source>
</evidence>
<dbReference type="Pfam" id="PF25574">
    <property type="entry name" value="TPR_IMB1"/>
    <property type="match status" value="1"/>
</dbReference>
<gene>
    <name evidence="11" type="ORF">BCR39DRAFT_520902</name>
</gene>
<keyword evidence="3" id="KW-0813">Transport</keyword>
<dbReference type="AlphaFoldDB" id="A0A1Y2BE53"/>
<evidence type="ECO:0000256" key="7">
    <source>
        <dbReference type="ARBA" id="ARBA00023242"/>
    </source>
</evidence>
<keyword evidence="12" id="KW-1185">Reference proteome</keyword>
<dbReference type="InterPro" id="IPR011989">
    <property type="entry name" value="ARM-like"/>
</dbReference>
<dbReference type="GO" id="GO:0031267">
    <property type="term" value="F:small GTPase binding"/>
    <property type="evidence" value="ECO:0007669"/>
    <property type="project" value="InterPro"/>
</dbReference>
<dbReference type="GO" id="GO:0006606">
    <property type="term" value="P:protein import into nucleus"/>
    <property type="evidence" value="ECO:0007669"/>
    <property type="project" value="InterPro"/>
</dbReference>
<proteinExistence type="predicted"/>
<dbReference type="EMBL" id="MCFC01000007">
    <property type="protein sequence ID" value="ORY33044.1"/>
    <property type="molecule type" value="Genomic_DNA"/>
</dbReference>
<dbReference type="Pfam" id="PF03810">
    <property type="entry name" value="IBN_N"/>
    <property type="match status" value="1"/>
</dbReference>
<dbReference type="SMART" id="SM01349">
    <property type="entry name" value="TOG"/>
    <property type="match status" value="1"/>
</dbReference>
<dbReference type="PROSITE" id="PS50077">
    <property type="entry name" value="HEAT_REPEAT"/>
    <property type="match status" value="1"/>
</dbReference>
<dbReference type="FunCoup" id="A0A1Y2BE53">
    <property type="interactions" value="552"/>
</dbReference>
<dbReference type="PANTHER" id="PTHR10527">
    <property type="entry name" value="IMPORTIN BETA"/>
    <property type="match status" value="1"/>
</dbReference>
<feature type="domain" description="TOG" evidence="10">
    <location>
        <begin position="340"/>
        <end position="578"/>
    </location>
</feature>
<keyword evidence="5" id="KW-0677">Repeat</keyword>
<dbReference type="InterPro" id="IPR034085">
    <property type="entry name" value="TOG"/>
</dbReference>
<organism evidence="11 12">
    <name type="scientific">Naematelia encephala</name>
    <dbReference type="NCBI Taxonomy" id="71784"/>
    <lineage>
        <taxon>Eukaryota</taxon>
        <taxon>Fungi</taxon>
        <taxon>Dikarya</taxon>
        <taxon>Basidiomycota</taxon>
        <taxon>Agaricomycotina</taxon>
        <taxon>Tremellomycetes</taxon>
        <taxon>Tremellales</taxon>
        <taxon>Naemateliaceae</taxon>
        <taxon>Naematelia</taxon>
    </lineage>
</organism>
<dbReference type="SMART" id="SM00913">
    <property type="entry name" value="IBN_N"/>
    <property type="match status" value="1"/>
</dbReference>
<dbReference type="InterPro" id="IPR040122">
    <property type="entry name" value="Importin_beta"/>
</dbReference>
<keyword evidence="4" id="KW-0963">Cytoplasm</keyword>